<evidence type="ECO:0000259" key="1">
    <source>
        <dbReference type="PROSITE" id="PS50887"/>
    </source>
</evidence>
<feature type="domain" description="GGDEF" evidence="1">
    <location>
        <begin position="435"/>
        <end position="564"/>
    </location>
</feature>
<reference evidence="3" key="1">
    <citation type="journal article" date="2019" name="Int. J. Syst. Evol. Microbiol.">
        <title>The Global Catalogue of Microorganisms (GCM) 10K type strain sequencing project: providing services to taxonomists for standard genome sequencing and annotation.</title>
        <authorList>
            <consortium name="The Broad Institute Genomics Platform"/>
            <consortium name="The Broad Institute Genome Sequencing Center for Infectious Disease"/>
            <person name="Wu L."/>
            <person name="Ma J."/>
        </authorList>
    </citation>
    <scope>NUCLEOTIDE SEQUENCE [LARGE SCALE GENOMIC DNA]</scope>
    <source>
        <strain evidence="3">KCTC 32041</strain>
    </source>
</reference>
<dbReference type="InterPro" id="IPR001610">
    <property type="entry name" value="PAC"/>
</dbReference>
<dbReference type="PANTHER" id="PTHR46663:SF3">
    <property type="entry name" value="SLL0267 PROTEIN"/>
    <property type="match status" value="1"/>
</dbReference>
<dbReference type="SUPFAM" id="SSF55073">
    <property type="entry name" value="Nucleotide cyclase"/>
    <property type="match status" value="1"/>
</dbReference>
<keyword evidence="3" id="KW-1185">Reference proteome</keyword>
<dbReference type="InterPro" id="IPR003018">
    <property type="entry name" value="GAF"/>
</dbReference>
<dbReference type="SMART" id="SM00065">
    <property type="entry name" value="GAF"/>
    <property type="match status" value="1"/>
</dbReference>
<dbReference type="Pfam" id="PF01590">
    <property type="entry name" value="GAF"/>
    <property type="match status" value="1"/>
</dbReference>
<dbReference type="InterPro" id="IPR043128">
    <property type="entry name" value="Rev_trsase/Diguanyl_cyclase"/>
</dbReference>
<dbReference type="SMART" id="SM00267">
    <property type="entry name" value="GGDEF"/>
    <property type="match status" value="1"/>
</dbReference>
<evidence type="ECO:0000313" key="3">
    <source>
        <dbReference type="Proteomes" id="UP000600877"/>
    </source>
</evidence>
<accession>A0ABQ2YLT1</accession>
<dbReference type="Gene3D" id="3.30.450.20">
    <property type="entry name" value="PAS domain"/>
    <property type="match status" value="1"/>
</dbReference>
<dbReference type="InterPro" id="IPR029787">
    <property type="entry name" value="Nucleotide_cyclase"/>
</dbReference>
<dbReference type="CDD" id="cd00130">
    <property type="entry name" value="PAS"/>
    <property type="match status" value="1"/>
</dbReference>
<dbReference type="Pfam" id="PF08447">
    <property type="entry name" value="PAS_3"/>
    <property type="match status" value="1"/>
</dbReference>
<dbReference type="Pfam" id="PF00990">
    <property type="entry name" value="GGDEF"/>
    <property type="match status" value="1"/>
</dbReference>
<dbReference type="EMBL" id="BMYW01000004">
    <property type="protein sequence ID" value="GGX88549.1"/>
    <property type="molecule type" value="Genomic_DNA"/>
</dbReference>
<dbReference type="InterPro" id="IPR000014">
    <property type="entry name" value="PAS"/>
</dbReference>
<dbReference type="Gene3D" id="3.30.450.40">
    <property type="match status" value="1"/>
</dbReference>
<dbReference type="PROSITE" id="PS50887">
    <property type="entry name" value="GGDEF"/>
    <property type="match status" value="1"/>
</dbReference>
<dbReference type="PANTHER" id="PTHR46663">
    <property type="entry name" value="DIGUANYLATE CYCLASE DGCT-RELATED"/>
    <property type="match status" value="1"/>
</dbReference>
<evidence type="ECO:0000313" key="2">
    <source>
        <dbReference type="EMBL" id="GGX88549.1"/>
    </source>
</evidence>
<dbReference type="InterPro" id="IPR035965">
    <property type="entry name" value="PAS-like_dom_sf"/>
</dbReference>
<dbReference type="Proteomes" id="UP000600877">
    <property type="component" value="Unassembled WGS sequence"/>
</dbReference>
<dbReference type="InterPro" id="IPR029016">
    <property type="entry name" value="GAF-like_dom_sf"/>
</dbReference>
<sequence length="571" mass="63522">MQNVLDDGLLTLLHGATAPWLVLDAQQRLRACNPAAGQLLGEAAPVGMTLPIIPPGEWRGAPLPADMLPCLLDSRLFGLLPGPQANTLTAYRLVPLQDWHEQEQKRRQREHYLQILSDLAASGEKDRLHRLDIALAAGAAALGMEIAFVAQRKGAQLEIIACHAGDDLSRGKSLPLDLTYCERTLQNGQLLCLPDVLETALADSACYREFRFRAYIGVPLLVQGQIFGTLAFCASAPRAPFSSADTEFVQHLARWAAVVVERKLAADEAMQTQQAMEEQLGWLRLAGQVAQLGHWSYAPQDGQVSLSQEACRLLAVALRSLLPLVEVERRMLVQDRQRWRDALQHSLQQRTPLALEVRLRHGDSGYGWLALRAQVVERDGEPLLFGVLMDVTDAKESQQLIQYQASHDALTGCINRTLLFDRLGQEIRRAERLRQRFAVMFVDLDRFKQVNDRYGHAAGDKVLQTVADRLMALLRRSDTVARVGGDEFVLLIPQVGDELTLATLARKVEMAIDRPVRDETALYRVSASIGVALYPEDGDEPELLLRAADRKMYSDKSAIARVTEVVPPIRR</sequence>
<organism evidence="2 3">
    <name type="scientific">Vogesella alkaliphila</name>
    <dbReference type="NCBI Taxonomy" id="1193621"/>
    <lineage>
        <taxon>Bacteria</taxon>
        <taxon>Pseudomonadati</taxon>
        <taxon>Pseudomonadota</taxon>
        <taxon>Betaproteobacteria</taxon>
        <taxon>Neisseriales</taxon>
        <taxon>Chromobacteriaceae</taxon>
        <taxon>Vogesella</taxon>
    </lineage>
</organism>
<dbReference type="RefSeq" id="WP_189373557.1">
    <property type="nucleotide sequence ID" value="NZ_BMYW01000004.1"/>
</dbReference>
<dbReference type="SUPFAM" id="SSF55781">
    <property type="entry name" value="GAF domain-like"/>
    <property type="match status" value="1"/>
</dbReference>
<dbReference type="SMART" id="SM00086">
    <property type="entry name" value="PAC"/>
    <property type="match status" value="1"/>
</dbReference>
<proteinExistence type="predicted"/>
<dbReference type="InterPro" id="IPR052163">
    <property type="entry name" value="DGC-Regulatory_Protein"/>
</dbReference>
<dbReference type="InterPro" id="IPR000160">
    <property type="entry name" value="GGDEF_dom"/>
</dbReference>
<dbReference type="SUPFAM" id="SSF55785">
    <property type="entry name" value="PYP-like sensor domain (PAS domain)"/>
    <property type="match status" value="1"/>
</dbReference>
<name>A0ABQ2YLT1_9NEIS</name>
<dbReference type="NCBIfam" id="TIGR00254">
    <property type="entry name" value="GGDEF"/>
    <property type="match status" value="1"/>
</dbReference>
<dbReference type="Gene3D" id="3.30.70.270">
    <property type="match status" value="1"/>
</dbReference>
<comment type="caution">
    <text evidence="2">The sequence shown here is derived from an EMBL/GenBank/DDBJ whole genome shotgun (WGS) entry which is preliminary data.</text>
</comment>
<dbReference type="InterPro" id="IPR013655">
    <property type="entry name" value="PAS_fold_3"/>
</dbReference>
<gene>
    <name evidence="2" type="ORF">GCM10011290_15290</name>
</gene>
<dbReference type="CDD" id="cd01949">
    <property type="entry name" value="GGDEF"/>
    <property type="match status" value="1"/>
</dbReference>
<protein>
    <recommendedName>
        <fullName evidence="1">GGDEF domain-containing protein</fullName>
    </recommendedName>
</protein>